<feature type="transmembrane region" description="Helical" evidence="6">
    <location>
        <begin position="7"/>
        <end position="26"/>
    </location>
</feature>
<dbReference type="InterPro" id="IPR002528">
    <property type="entry name" value="MATE_fam"/>
</dbReference>
<comment type="subcellular location">
    <subcellularLocation>
        <location evidence="1">Membrane</location>
        <topology evidence="1">Multi-pass membrane protein</topology>
    </subcellularLocation>
</comment>
<feature type="transmembrane region" description="Helical" evidence="6">
    <location>
        <begin position="129"/>
        <end position="148"/>
    </location>
</feature>
<reference evidence="8 9" key="1">
    <citation type="submission" date="2019-06" db="EMBL/GenBank/DDBJ databases">
        <title>Genome sequence analysis of &gt;100 Bacillus licheniformis strains suggests intrinsic resistance to this species.</title>
        <authorList>
            <person name="Wels M."/>
            <person name="Siezen R.J."/>
            <person name="Johansen E."/>
            <person name="Stuer-Lauridsen B."/>
            <person name="Bjerre K."/>
            <person name="Nielsen B.K.K."/>
        </authorList>
    </citation>
    <scope>NUCLEOTIDE SEQUENCE [LARGE SCALE GENOMIC DNA]</scope>
    <source>
        <strain evidence="8 9">BAC-16736</strain>
    </source>
</reference>
<feature type="transmembrane region" description="Helical" evidence="6">
    <location>
        <begin position="183"/>
        <end position="204"/>
    </location>
</feature>
<dbReference type="GO" id="GO:0042910">
    <property type="term" value="F:xenobiotic transmembrane transporter activity"/>
    <property type="evidence" value="ECO:0007669"/>
    <property type="project" value="InterPro"/>
</dbReference>
<evidence type="ECO:0000256" key="1">
    <source>
        <dbReference type="ARBA" id="ARBA00004141"/>
    </source>
</evidence>
<dbReference type="Proteomes" id="UP000435910">
    <property type="component" value="Unassembled WGS sequence"/>
</dbReference>
<evidence type="ECO:0000256" key="4">
    <source>
        <dbReference type="ARBA" id="ARBA00022989"/>
    </source>
</evidence>
<feature type="transmembrane region" description="Helical" evidence="6">
    <location>
        <begin position="306"/>
        <end position="327"/>
    </location>
</feature>
<evidence type="ECO:0000256" key="3">
    <source>
        <dbReference type="ARBA" id="ARBA00022692"/>
    </source>
</evidence>
<dbReference type="RefSeq" id="WP_016885953.1">
    <property type="nucleotide sequence ID" value="NZ_CAMFKN010000009.1"/>
</dbReference>
<feature type="transmembrane region" description="Helical" evidence="6">
    <location>
        <begin position="155"/>
        <end position="177"/>
    </location>
</feature>
<dbReference type="Pfam" id="PF01554">
    <property type="entry name" value="MatE"/>
    <property type="match status" value="2"/>
</dbReference>
<feature type="transmembrane region" description="Helical" evidence="6">
    <location>
        <begin position="38"/>
        <end position="60"/>
    </location>
</feature>
<evidence type="ECO:0000313" key="10">
    <source>
        <dbReference type="Proteomes" id="UP000595038"/>
    </source>
</evidence>
<dbReference type="PANTHER" id="PTHR42893">
    <property type="entry name" value="PROTEIN DETOXIFICATION 44, CHLOROPLASTIC-RELATED"/>
    <property type="match status" value="1"/>
</dbReference>
<feature type="transmembrane region" description="Helical" evidence="6">
    <location>
        <begin position="261"/>
        <end position="285"/>
    </location>
</feature>
<keyword evidence="5 6" id="KW-0472">Membrane</keyword>
<feature type="transmembrane region" description="Helical" evidence="6">
    <location>
        <begin position="81"/>
        <end position="101"/>
    </location>
</feature>
<feature type="transmembrane region" description="Helical" evidence="6">
    <location>
        <begin position="350"/>
        <end position="369"/>
    </location>
</feature>
<keyword evidence="4 6" id="KW-1133">Transmembrane helix</keyword>
<dbReference type="GO" id="GO:0005886">
    <property type="term" value="C:plasma membrane"/>
    <property type="evidence" value="ECO:0007669"/>
    <property type="project" value="TreeGrafter"/>
</dbReference>
<feature type="transmembrane region" description="Helical" evidence="6">
    <location>
        <begin position="381"/>
        <end position="400"/>
    </location>
</feature>
<feature type="transmembrane region" description="Helical" evidence="6">
    <location>
        <begin position="236"/>
        <end position="255"/>
    </location>
</feature>
<organism evidence="8 9">
    <name type="scientific">Bacillus licheniformis</name>
    <dbReference type="NCBI Taxonomy" id="1402"/>
    <lineage>
        <taxon>Bacteria</taxon>
        <taxon>Bacillati</taxon>
        <taxon>Bacillota</taxon>
        <taxon>Bacilli</taxon>
        <taxon>Bacillales</taxon>
        <taxon>Bacillaceae</taxon>
        <taxon>Bacillus</taxon>
    </lineage>
</organism>
<dbReference type="CDD" id="cd13136">
    <property type="entry name" value="MATE_DinF_like"/>
    <property type="match status" value="1"/>
</dbReference>
<keyword evidence="3 6" id="KW-0812">Transmembrane</keyword>
<dbReference type="InterPro" id="IPR044644">
    <property type="entry name" value="DinF-like"/>
</dbReference>
<gene>
    <name evidence="8" type="ORF">CHCC16736_2490</name>
    <name evidence="7" type="ORF">I6G80_13095</name>
</gene>
<dbReference type="NCBIfam" id="TIGR00797">
    <property type="entry name" value="matE"/>
    <property type="match status" value="1"/>
</dbReference>
<feature type="transmembrane region" description="Helical" evidence="6">
    <location>
        <begin position="406"/>
        <end position="427"/>
    </location>
</feature>
<protein>
    <submittedName>
        <fullName evidence="8">DNA damage-inducible protein F</fullName>
    </submittedName>
    <submittedName>
        <fullName evidence="7">MATE family efflux transporter</fullName>
    </submittedName>
</protein>
<evidence type="ECO:0000256" key="6">
    <source>
        <dbReference type="SAM" id="Phobius"/>
    </source>
</evidence>
<dbReference type="EMBL" id="CP065647">
    <property type="protein sequence ID" value="QPR70794.1"/>
    <property type="molecule type" value="Genomic_DNA"/>
</dbReference>
<evidence type="ECO:0000313" key="9">
    <source>
        <dbReference type="Proteomes" id="UP000435910"/>
    </source>
</evidence>
<dbReference type="GO" id="GO:0015297">
    <property type="term" value="F:antiporter activity"/>
    <property type="evidence" value="ECO:0007669"/>
    <property type="project" value="InterPro"/>
</dbReference>
<sequence length="452" mass="49239">MNHKQYLALAVPLIISTITTPLLGAVDTAVAGQLSSPAYIGGVAVGTMIFNTMYWLLGFLRVSTSGFAAQSLGSQNRSESVLALARPVCIALFAGLMFIILQKPLEYAALTLIQPDRHTAEFASQYFSLRIWGAPFALISYCILGWLMGMSLIKVTLLLQISMNVLNIVLDIVFVYVFHMEVYGIALATLISDVTGCLIGCWLVKTNAAMPFKLPSVKLLFDPKPFKKMMVVNRDLLIRTLCLLTVFNLFTAKGAGFGAEILAANAILIQIHYLMAYVFDGFANASSIFAGKAVGRMDRDLYSRTLSLSIQWSLISAALLSVGYFLLRNAILPLFTPLESVLEAAKTYDVWIALFPLAASFGLVFYGIFTGATEIGPVRNSMFLAVLVFLAAFFTAVPAFGNHGLWLAFLLFSLGRSVFLCMAVPGLTTRLFGERSAAREAGQRPKSLKHPG</sequence>
<accession>A0A415JE51</accession>
<reference evidence="7 10" key="2">
    <citation type="submission" date="2020-12" db="EMBL/GenBank/DDBJ databases">
        <title>FDA dAtabase for Regulatory Grade micrObial Sequences (FDA-ARGOS): Supporting development and validation of Infectious Disease Dx tests.</title>
        <authorList>
            <person name="Nelson B."/>
            <person name="Plummer A."/>
            <person name="Tallon L."/>
            <person name="Sadzewicz L."/>
            <person name="Zhao X."/>
            <person name="Boylan J."/>
            <person name="Ott S."/>
            <person name="Bowen H."/>
            <person name="Vavikolanu K."/>
            <person name="Mehta A."/>
            <person name="Aluvathingal J."/>
            <person name="Nadendla S."/>
            <person name="Myers T."/>
            <person name="Yan Y."/>
            <person name="Sichtig H."/>
        </authorList>
    </citation>
    <scope>NUCLEOTIDE SEQUENCE [LARGE SCALE GENOMIC DNA]</scope>
    <source>
        <strain evidence="7 10">FDAARGOS_923</strain>
    </source>
</reference>
<name>A0A415JE51_BACLI</name>
<dbReference type="PANTHER" id="PTHR42893:SF46">
    <property type="entry name" value="PROTEIN DETOXIFICATION 44, CHLOROPLASTIC"/>
    <property type="match status" value="1"/>
</dbReference>
<evidence type="ECO:0000313" key="7">
    <source>
        <dbReference type="EMBL" id="QPR70794.1"/>
    </source>
</evidence>
<dbReference type="EMBL" id="NILC01000009">
    <property type="protein sequence ID" value="TWL32102.1"/>
    <property type="molecule type" value="Genomic_DNA"/>
</dbReference>
<evidence type="ECO:0000256" key="2">
    <source>
        <dbReference type="ARBA" id="ARBA00010199"/>
    </source>
</evidence>
<proteinExistence type="inferred from homology"/>
<dbReference type="AlphaFoldDB" id="A0A415JE51"/>
<comment type="similarity">
    <text evidence="2">Belongs to the multi antimicrobial extrusion (MATE) (TC 2.A.66.1) family.</text>
</comment>
<dbReference type="Proteomes" id="UP000595038">
    <property type="component" value="Chromosome"/>
</dbReference>
<evidence type="ECO:0000256" key="5">
    <source>
        <dbReference type="ARBA" id="ARBA00023136"/>
    </source>
</evidence>
<evidence type="ECO:0000313" key="8">
    <source>
        <dbReference type="EMBL" id="TWL32102.1"/>
    </source>
</evidence>